<keyword evidence="2" id="KW-1185">Reference proteome</keyword>
<name>A0ABR2KBS6_9EUKA</name>
<dbReference type="Proteomes" id="UP001470230">
    <property type="component" value="Unassembled WGS sequence"/>
</dbReference>
<gene>
    <name evidence="1" type="ORF">M9Y10_038510</name>
</gene>
<organism evidence="1 2">
    <name type="scientific">Tritrichomonas musculus</name>
    <dbReference type="NCBI Taxonomy" id="1915356"/>
    <lineage>
        <taxon>Eukaryota</taxon>
        <taxon>Metamonada</taxon>
        <taxon>Parabasalia</taxon>
        <taxon>Tritrichomonadida</taxon>
        <taxon>Tritrichomonadidae</taxon>
        <taxon>Tritrichomonas</taxon>
    </lineage>
</organism>
<protein>
    <recommendedName>
        <fullName evidence="3">DDE-1 domain-containing protein</fullName>
    </recommendedName>
</protein>
<comment type="caution">
    <text evidence="1">The sequence shown here is derived from an EMBL/GenBank/DDBJ whole genome shotgun (WGS) entry which is preliminary data.</text>
</comment>
<reference evidence="1 2" key="1">
    <citation type="submission" date="2024-04" db="EMBL/GenBank/DDBJ databases">
        <title>Tritrichomonas musculus Genome.</title>
        <authorList>
            <person name="Alves-Ferreira E."/>
            <person name="Grigg M."/>
            <person name="Lorenzi H."/>
            <person name="Galac M."/>
        </authorList>
    </citation>
    <scope>NUCLEOTIDE SEQUENCE [LARGE SCALE GENOMIC DNA]</scope>
    <source>
        <strain evidence="1 2">EAF2021</strain>
    </source>
</reference>
<proteinExistence type="predicted"/>
<evidence type="ECO:0000313" key="1">
    <source>
        <dbReference type="EMBL" id="KAK8887465.1"/>
    </source>
</evidence>
<evidence type="ECO:0008006" key="3">
    <source>
        <dbReference type="Google" id="ProtNLM"/>
    </source>
</evidence>
<accession>A0ABR2KBS6</accession>
<evidence type="ECO:0000313" key="2">
    <source>
        <dbReference type="Proteomes" id="UP001470230"/>
    </source>
</evidence>
<dbReference type="EMBL" id="JAPFFF010000006">
    <property type="protein sequence ID" value="KAK8887465.1"/>
    <property type="molecule type" value="Genomic_DNA"/>
</dbReference>
<sequence>MDAERVEVFLIVIEKHYEDLNKVLEAYIIPPGFCFNVDEKGFIDSINIKIKTIMVPIDSRNNITFGSDRNAKRVTLIGAFLMDGSKLKPMRISPNKRIEKN</sequence>